<dbReference type="EMBL" id="GBRH01240581">
    <property type="protein sequence ID" value="JAD57314.1"/>
    <property type="molecule type" value="Transcribed_RNA"/>
</dbReference>
<accession>A0A0A9AZX7</accession>
<dbReference type="AlphaFoldDB" id="A0A0A9AZX7"/>
<reference evidence="2" key="2">
    <citation type="journal article" date="2015" name="Data Brief">
        <title>Shoot transcriptome of the giant reed, Arundo donax.</title>
        <authorList>
            <person name="Barrero R.A."/>
            <person name="Guerrero F.D."/>
            <person name="Moolhuijzen P."/>
            <person name="Goolsby J.A."/>
            <person name="Tidwell J."/>
            <person name="Bellgard S.E."/>
            <person name="Bellgard M.I."/>
        </authorList>
    </citation>
    <scope>NUCLEOTIDE SEQUENCE</scope>
    <source>
        <tissue evidence="2">Shoot tissue taken approximately 20 cm above the soil surface</tissue>
    </source>
</reference>
<keyword evidence="1" id="KW-0812">Transmembrane</keyword>
<reference evidence="2" key="1">
    <citation type="submission" date="2014-09" db="EMBL/GenBank/DDBJ databases">
        <authorList>
            <person name="Magalhaes I.L.F."/>
            <person name="Oliveira U."/>
            <person name="Santos F.R."/>
            <person name="Vidigal T.H.D.A."/>
            <person name="Brescovit A.D."/>
            <person name="Santos A.J."/>
        </authorList>
    </citation>
    <scope>NUCLEOTIDE SEQUENCE</scope>
    <source>
        <tissue evidence="2">Shoot tissue taken approximately 20 cm above the soil surface</tissue>
    </source>
</reference>
<protein>
    <submittedName>
        <fullName evidence="2">Uncharacterized protein</fullName>
    </submittedName>
</protein>
<proteinExistence type="predicted"/>
<sequence length="48" mass="5376">MHIKKEYILGSISVRFLICTLTQTLFLIDGGNLSVYVMGTRLTSHAHP</sequence>
<evidence type="ECO:0000313" key="2">
    <source>
        <dbReference type="EMBL" id="JAD57314.1"/>
    </source>
</evidence>
<evidence type="ECO:0000256" key="1">
    <source>
        <dbReference type="SAM" id="Phobius"/>
    </source>
</evidence>
<organism evidence="2">
    <name type="scientific">Arundo donax</name>
    <name type="common">Giant reed</name>
    <name type="synonym">Donax arundinaceus</name>
    <dbReference type="NCBI Taxonomy" id="35708"/>
    <lineage>
        <taxon>Eukaryota</taxon>
        <taxon>Viridiplantae</taxon>
        <taxon>Streptophyta</taxon>
        <taxon>Embryophyta</taxon>
        <taxon>Tracheophyta</taxon>
        <taxon>Spermatophyta</taxon>
        <taxon>Magnoliopsida</taxon>
        <taxon>Liliopsida</taxon>
        <taxon>Poales</taxon>
        <taxon>Poaceae</taxon>
        <taxon>PACMAD clade</taxon>
        <taxon>Arundinoideae</taxon>
        <taxon>Arundineae</taxon>
        <taxon>Arundo</taxon>
    </lineage>
</organism>
<feature type="transmembrane region" description="Helical" evidence="1">
    <location>
        <begin position="7"/>
        <end position="28"/>
    </location>
</feature>
<keyword evidence="1" id="KW-1133">Transmembrane helix</keyword>
<keyword evidence="1" id="KW-0472">Membrane</keyword>
<name>A0A0A9AZX7_ARUDO</name>